<accession>A0A0C4F1D3</accession>
<dbReference type="OrthoDB" id="9986677at2759"/>
<evidence type="ECO:0000256" key="9">
    <source>
        <dbReference type="SAM" id="Phobius"/>
    </source>
</evidence>
<evidence type="ECO:0000313" key="12">
    <source>
        <dbReference type="Proteomes" id="UP000005240"/>
    </source>
</evidence>
<protein>
    <recommendedName>
        <fullName evidence="13">OPT family small oligopeptide transporter</fullName>
    </recommendedName>
</protein>
<reference evidence="11" key="4">
    <citation type="submission" date="2025-05" db="UniProtKB">
        <authorList>
            <consortium name="EnsemblFungi"/>
        </authorList>
    </citation>
    <scope>IDENTIFICATION</scope>
    <source>
        <strain evidence="11">isolate 1-1 / race 1 (BBBD)</strain>
    </source>
</reference>
<sequence length="689" mass="76300">MGTSEKLLKDTENTSALDLVKNEDQVQLQEKTQIAEDSLPIITFRSVLVGIIVSAFGATCAQIFIFKPIVLHVHSLFIQVRRYYSYVPLYLEFKQGSLMNFKTYYDQSQKETTFSSIMACSASAGAITSVEMIGARSLLFNQNPEFFVSLLVMLSSQLIGYGISGLLRPILVYPSKMVFPSVLPSVVLFKSMYSRSPESRDQISFFKKALLGIGLYEFFPIYMAPALQAVSPWCLTLPKKAEITQLFGGSMVGEGLGFLSLSLDWTIIGAHGPLYTPLDAQWNLLIAHIGAIFLFSAAYKYNWLGGGSMPFISFELLDHNGNSYNTAAIINIDGTENAEAVEKLGLPFFSSAYIIGKACMCLATAAAFTAAILQNWRTIKDLITRKQIETDPHRLTCKKFKDFPMWAFVVLLVFSIALAFIASYLNKSGLSAWGLTSAIVISALLSGSDARIWILNSVTIHIDAKRAQTWSIHAPLLVGQLIGTVIGVLINFAVFLSILSSEREALLKPEGNSAFSGMHLTSFEAQSVTWGIFGKRLYGAGKRYIAYFQLNYLPTSSKSFVPWSLVAGFLLPIPFHFLQKYYPKMIFSKINVALIAGTFYVSIQGLTSGATMKLIIGFMSQFYMKNYHKSWYDKYNYILSAALDGGTQMAILICTFLFQGGAGLTVPFPNYFLNPGQGPRDYCYNNVGK</sequence>
<feature type="transmembrane region" description="Helical" evidence="9">
    <location>
        <begin position="476"/>
        <end position="499"/>
    </location>
</feature>
<dbReference type="EMBL" id="ADAS02000138">
    <property type="protein sequence ID" value="OAV89165.1"/>
    <property type="molecule type" value="Genomic_DNA"/>
</dbReference>
<dbReference type="OMA" id="RIWILNS"/>
<dbReference type="GO" id="GO:0016020">
    <property type="term" value="C:membrane"/>
    <property type="evidence" value="ECO:0007669"/>
    <property type="project" value="UniProtKB-SubCell"/>
</dbReference>
<evidence type="ECO:0000256" key="6">
    <source>
        <dbReference type="ARBA" id="ARBA00022927"/>
    </source>
</evidence>
<dbReference type="PANTHER" id="PTHR22601">
    <property type="entry name" value="ISP4 LIKE PROTEIN"/>
    <property type="match status" value="1"/>
</dbReference>
<feature type="transmembrane region" description="Helical" evidence="9">
    <location>
        <begin position="209"/>
        <end position="227"/>
    </location>
</feature>
<evidence type="ECO:0000256" key="1">
    <source>
        <dbReference type="ARBA" id="ARBA00004141"/>
    </source>
</evidence>
<keyword evidence="7 9" id="KW-1133">Transmembrane helix</keyword>
<dbReference type="AlphaFoldDB" id="A0A0C4F1D3"/>
<keyword evidence="5" id="KW-0571">Peptide transport</keyword>
<evidence type="ECO:0000256" key="2">
    <source>
        <dbReference type="ARBA" id="ARBA00008807"/>
    </source>
</evidence>
<comment type="subcellular location">
    <subcellularLocation>
        <location evidence="1">Membrane</location>
        <topology evidence="1">Multi-pass membrane protein</topology>
    </subcellularLocation>
</comment>
<feature type="transmembrane region" description="Helical" evidence="9">
    <location>
        <begin position="170"/>
        <end position="189"/>
    </location>
</feature>
<keyword evidence="3" id="KW-0813">Transport</keyword>
<dbReference type="Proteomes" id="UP000005240">
    <property type="component" value="Unassembled WGS sequence"/>
</dbReference>
<evidence type="ECO:0000313" key="10">
    <source>
        <dbReference type="EMBL" id="OAV89165.1"/>
    </source>
</evidence>
<evidence type="ECO:0000256" key="3">
    <source>
        <dbReference type="ARBA" id="ARBA00022448"/>
    </source>
</evidence>
<gene>
    <name evidence="10" type="ORF">PTTG_06903</name>
</gene>
<feature type="transmembrane region" description="Helical" evidence="9">
    <location>
        <begin position="146"/>
        <end position="164"/>
    </location>
</feature>
<evidence type="ECO:0000256" key="4">
    <source>
        <dbReference type="ARBA" id="ARBA00022692"/>
    </source>
</evidence>
<evidence type="ECO:0000256" key="5">
    <source>
        <dbReference type="ARBA" id="ARBA00022856"/>
    </source>
</evidence>
<keyword evidence="12" id="KW-1185">Reference proteome</keyword>
<keyword evidence="6" id="KW-0653">Protein transport</keyword>
<proteinExistence type="inferred from homology"/>
<feature type="transmembrane region" description="Helical" evidence="9">
    <location>
        <begin position="560"/>
        <end position="578"/>
    </location>
</feature>
<reference evidence="10" key="2">
    <citation type="submission" date="2016-05" db="EMBL/GenBank/DDBJ databases">
        <title>Comparative analysis highlights variable genome content of wheat rusts and divergence of the mating loci.</title>
        <authorList>
            <person name="Cuomo C.A."/>
            <person name="Bakkeren G."/>
            <person name="Szabo L."/>
            <person name="Khalil H."/>
            <person name="Joly D."/>
            <person name="Goldberg J."/>
            <person name="Young S."/>
            <person name="Zeng Q."/>
            <person name="Fellers J."/>
        </authorList>
    </citation>
    <scope>NUCLEOTIDE SEQUENCE [LARGE SCALE GENOMIC DNA]</scope>
    <source>
        <strain evidence="10">1-1 BBBD Race 1</strain>
    </source>
</reference>
<dbReference type="GO" id="GO:0035673">
    <property type="term" value="F:oligopeptide transmembrane transporter activity"/>
    <property type="evidence" value="ECO:0007669"/>
    <property type="project" value="InterPro"/>
</dbReference>
<feature type="transmembrane region" description="Helical" evidence="9">
    <location>
        <begin position="114"/>
        <end position="134"/>
    </location>
</feature>
<dbReference type="Pfam" id="PF03169">
    <property type="entry name" value="OPT"/>
    <property type="match status" value="2"/>
</dbReference>
<feature type="transmembrane region" description="Helical" evidence="9">
    <location>
        <begin position="282"/>
        <end position="301"/>
    </location>
</feature>
<organism evidence="10">
    <name type="scientific">Puccinia triticina (isolate 1-1 / race 1 (BBBD))</name>
    <name type="common">Brown leaf rust fungus</name>
    <dbReference type="NCBI Taxonomy" id="630390"/>
    <lineage>
        <taxon>Eukaryota</taxon>
        <taxon>Fungi</taxon>
        <taxon>Dikarya</taxon>
        <taxon>Basidiomycota</taxon>
        <taxon>Pucciniomycotina</taxon>
        <taxon>Pucciniomycetes</taxon>
        <taxon>Pucciniales</taxon>
        <taxon>Pucciniaceae</taxon>
        <taxon>Puccinia</taxon>
    </lineage>
</organism>
<name>A0A0C4F1D3_PUCT1</name>
<evidence type="ECO:0008006" key="13">
    <source>
        <dbReference type="Google" id="ProtNLM"/>
    </source>
</evidence>
<feature type="transmembrane region" description="Helical" evidence="9">
    <location>
        <begin position="47"/>
        <end position="66"/>
    </location>
</feature>
<dbReference type="VEuPathDB" id="FungiDB:PTTG_06903"/>
<feature type="transmembrane region" description="Helical" evidence="9">
    <location>
        <begin position="352"/>
        <end position="373"/>
    </location>
</feature>
<reference evidence="11 12" key="3">
    <citation type="journal article" date="2017" name="G3 (Bethesda)">
        <title>Comparative analysis highlights variable genome content of wheat rusts and divergence of the mating loci.</title>
        <authorList>
            <person name="Cuomo C.A."/>
            <person name="Bakkeren G."/>
            <person name="Khalil H.B."/>
            <person name="Panwar V."/>
            <person name="Joly D."/>
            <person name="Linning R."/>
            <person name="Sakthikumar S."/>
            <person name="Song X."/>
            <person name="Adiconis X."/>
            <person name="Fan L."/>
            <person name="Goldberg J.M."/>
            <person name="Levin J.Z."/>
            <person name="Young S."/>
            <person name="Zeng Q."/>
            <person name="Anikster Y."/>
            <person name="Bruce M."/>
            <person name="Wang M."/>
            <person name="Yin C."/>
            <person name="McCallum B."/>
            <person name="Szabo L.J."/>
            <person name="Hulbert S."/>
            <person name="Chen X."/>
            <person name="Fellers J.P."/>
        </authorList>
    </citation>
    <scope>NUCLEOTIDE SEQUENCE</scope>
    <source>
        <strain evidence="12">Isolate 1-1 / race 1 (BBBD)</strain>
        <strain evidence="11">isolate 1-1 / race 1 (BBBD)</strain>
    </source>
</reference>
<feature type="transmembrane region" description="Helical" evidence="9">
    <location>
        <begin position="247"/>
        <end position="270"/>
    </location>
</feature>
<comment type="similarity">
    <text evidence="2">Belongs to the oligopeptide OPT transporter family.</text>
</comment>
<feature type="transmembrane region" description="Helical" evidence="9">
    <location>
        <begin position="636"/>
        <end position="658"/>
    </location>
</feature>
<dbReference type="InterPro" id="IPR004813">
    <property type="entry name" value="OPT"/>
</dbReference>
<dbReference type="GO" id="GO:0015031">
    <property type="term" value="P:protein transport"/>
    <property type="evidence" value="ECO:0007669"/>
    <property type="project" value="UniProtKB-KW"/>
</dbReference>
<feature type="transmembrane region" description="Helical" evidence="9">
    <location>
        <begin position="590"/>
        <end position="616"/>
    </location>
</feature>
<reference evidence="10" key="1">
    <citation type="submission" date="2009-11" db="EMBL/GenBank/DDBJ databases">
        <authorList>
            <consortium name="The Broad Institute Genome Sequencing Platform"/>
            <person name="Ward D."/>
            <person name="Feldgarden M."/>
            <person name="Earl A."/>
            <person name="Young S.K."/>
            <person name="Zeng Q."/>
            <person name="Koehrsen M."/>
            <person name="Alvarado L."/>
            <person name="Berlin A."/>
            <person name="Bochicchio J."/>
            <person name="Borenstein D."/>
            <person name="Chapman S.B."/>
            <person name="Chen Z."/>
            <person name="Engels R."/>
            <person name="Freedman E."/>
            <person name="Gellesch M."/>
            <person name="Goldberg J."/>
            <person name="Griggs A."/>
            <person name="Gujja S."/>
            <person name="Heilman E."/>
            <person name="Heiman D."/>
            <person name="Hepburn T."/>
            <person name="Howarth C."/>
            <person name="Jen D."/>
            <person name="Larson L."/>
            <person name="Lewis B."/>
            <person name="Mehta T."/>
            <person name="Park D."/>
            <person name="Pearson M."/>
            <person name="Roberts A."/>
            <person name="Saif S."/>
            <person name="Shea T."/>
            <person name="Shenoy N."/>
            <person name="Sisk P."/>
            <person name="Stolte C."/>
            <person name="Sykes S."/>
            <person name="Thomson T."/>
            <person name="Walk T."/>
            <person name="White J."/>
            <person name="Yandava C."/>
            <person name="Izard J."/>
            <person name="Baranova O.V."/>
            <person name="Blanton J.M."/>
            <person name="Tanner A.C."/>
            <person name="Dewhirst F.E."/>
            <person name="Haas B."/>
            <person name="Nusbaum C."/>
            <person name="Birren B."/>
        </authorList>
    </citation>
    <scope>NUCLEOTIDE SEQUENCE [LARGE SCALE GENOMIC DNA]</scope>
    <source>
        <strain evidence="10">1-1 BBBD Race 1</strain>
    </source>
</reference>
<dbReference type="InterPro" id="IPR004648">
    <property type="entry name" value="Oligpept_transpt"/>
</dbReference>
<evidence type="ECO:0000256" key="7">
    <source>
        <dbReference type="ARBA" id="ARBA00022989"/>
    </source>
</evidence>
<dbReference type="EnsemblFungi" id="PTTG_06903-t43_1">
    <property type="protein sequence ID" value="PTTG_06903-t43_1-p1"/>
    <property type="gene ID" value="PTTG_06903"/>
</dbReference>
<evidence type="ECO:0000256" key="8">
    <source>
        <dbReference type="ARBA" id="ARBA00023136"/>
    </source>
</evidence>
<keyword evidence="4 9" id="KW-0812">Transmembrane</keyword>
<keyword evidence="8 9" id="KW-0472">Membrane</keyword>
<evidence type="ECO:0000313" key="11">
    <source>
        <dbReference type="EnsemblFungi" id="PTTG_06903-t43_1-p1"/>
    </source>
</evidence>
<feature type="transmembrane region" description="Helical" evidence="9">
    <location>
        <begin position="403"/>
        <end position="425"/>
    </location>
</feature>